<evidence type="ECO:0000313" key="1">
    <source>
        <dbReference type="EMBL" id="KAH7979190.1"/>
    </source>
</evidence>
<accession>A0ACB8DY45</accession>
<dbReference type="Proteomes" id="UP000821865">
    <property type="component" value="Chromosome 1"/>
</dbReference>
<gene>
    <name evidence="1" type="ORF">HPB49_008614</name>
</gene>
<organism evidence="1 2">
    <name type="scientific">Dermacentor silvarum</name>
    <name type="common">Tick</name>
    <dbReference type="NCBI Taxonomy" id="543639"/>
    <lineage>
        <taxon>Eukaryota</taxon>
        <taxon>Metazoa</taxon>
        <taxon>Ecdysozoa</taxon>
        <taxon>Arthropoda</taxon>
        <taxon>Chelicerata</taxon>
        <taxon>Arachnida</taxon>
        <taxon>Acari</taxon>
        <taxon>Parasitiformes</taxon>
        <taxon>Ixodida</taxon>
        <taxon>Ixodoidea</taxon>
        <taxon>Ixodidae</taxon>
        <taxon>Rhipicephalinae</taxon>
        <taxon>Dermacentor</taxon>
    </lineage>
</organism>
<dbReference type="EMBL" id="CM023470">
    <property type="protein sequence ID" value="KAH7979190.1"/>
    <property type="molecule type" value="Genomic_DNA"/>
</dbReference>
<comment type="caution">
    <text evidence="1">The sequence shown here is derived from an EMBL/GenBank/DDBJ whole genome shotgun (WGS) entry which is preliminary data.</text>
</comment>
<keyword evidence="2" id="KW-1185">Reference proteome</keyword>
<proteinExistence type="predicted"/>
<sequence>MVSTGVSDPAASLAVSAFSFRFPNFWPADPSLWLAQVNSQFVTTRITSPISKFHQVLSAHLPEIAAEIRDLIRTPPETNPVTFFFFFG</sequence>
<evidence type="ECO:0000313" key="2">
    <source>
        <dbReference type="Proteomes" id="UP000821865"/>
    </source>
</evidence>
<protein>
    <submittedName>
        <fullName evidence="1">Uncharacterized protein</fullName>
    </submittedName>
</protein>
<reference evidence="1" key="1">
    <citation type="submission" date="2020-05" db="EMBL/GenBank/DDBJ databases">
        <title>Large-scale comparative analyses of tick genomes elucidate their genetic diversity and vector capacities.</title>
        <authorList>
            <person name="Jia N."/>
            <person name="Wang J."/>
            <person name="Shi W."/>
            <person name="Du L."/>
            <person name="Sun Y."/>
            <person name="Zhan W."/>
            <person name="Jiang J."/>
            <person name="Wang Q."/>
            <person name="Zhang B."/>
            <person name="Ji P."/>
            <person name="Sakyi L.B."/>
            <person name="Cui X."/>
            <person name="Yuan T."/>
            <person name="Jiang B."/>
            <person name="Yang W."/>
            <person name="Lam T.T.-Y."/>
            <person name="Chang Q."/>
            <person name="Ding S."/>
            <person name="Wang X."/>
            <person name="Zhu J."/>
            <person name="Ruan X."/>
            <person name="Zhao L."/>
            <person name="Wei J."/>
            <person name="Que T."/>
            <person name="Du C."/>
            <person name="Cheng J."/>
            <person name="Dai P."/>
            <person name="Han X."/>
            <person name="Huang E."/>
            <person name="Gao Y."/>
            <person name="Liu J."/>
            <person name="Shao H."/>
            <person name="Ye R."/>
            <person name="Li L."/>
            <person name="Wei W."/>
            <person name="Wang X."/>
            <person name="Wang C."/>
            <person name="Yang T."/>
            <person name="Huo Q."/>
            <person name="Li W."/>
            <person name="Guo W."/>
            <person name="Chen H."/>
            <person name="Zhou L."/>
            <person name="Ni X."/>
            <person name="Tian J."/>
            <person name="Zhou Y."/>
            <person name="Sheng Y."/>
            <person name="Liu T."/>
            <person name="Pan Y."/>
            <person name="Xia L."/>
            <person name="Li J."/>
            <person name="Zhao F."/>
            <person name="Cao W."/>
        </authorList>
    </citation>
    <scope>NUCLEOTIDE SEQUENCE</scope>
    <source>
        <strain evidence="1">Dsil-2018</strain>
    </source>
</reference>
<name>A0ACB8DY45_DERSI</name>